<keyword evidence="2" id="KW-1185">Reference proteome</keyword>
<dbReference type="GeneID" id="98164986"/>
<organism evidence="1 2">
    <name type="scientific">Aspergillus pseudodeflectus</name>
    <dbReference type="NCBI Taxonomy" id="176178"/>
    <lineage>
        <taxon>Eukaryota</taxon>
        <taxon>Fungi</taxon>
        <taxon>Dikarya</taxon>
        <taxon>Ascomycota</taxon>
        <taxon>Pezizomycotina</taxon>
        <taxon>Eurotiomycetes</taxon>
        <taxon>Eurotiomycetidae</taxon>
        <taxon>Eurotiales</taxon>
        <taxon>Aspergillaceae</taxon>
        <taxon>Aspergillus</taxon>
        <taxon>Aspergillus subgen. Nidulantes</taxon>
    </lineage>
</organism>
<comment type="caution">
    <text evidence="1">The sequence shown here is derived from an EMBL/GenBank/DDBJ whole genome shotgun (WGS) entry which is preliminary data.</text>
</comment>
<dbReference type="EMBL" id="JBFXLR010000001">
    <property type="protein sequence ID" value="KAL2861562.1"/>
    <property type="molecule type" value="Genomic_DNA"/>
</dbReference>
<evidence type="ECO:0000313" key="2">
    <source>
        <dbReference type="Proteomes" id="UP001610444"/>
    </source>
</evidence>
<evidence type="ECO:0008006" key="3">
    <source>
        <dbReference type="Google" id="ProtNLM"/>
    </source>
</evidence>
<reference evidence="1 2" key="1">
    <citation type="submission" date="2024-07" db="EMBL/GenBank/DDBJ databases">
        <title>Section-level genome sequencing and comparative genomics of Aspergillus sections Usti and Cavernicolus.</title>
        <authorList>
            <consortium name="Lawrence Berkeley National Laboratory"/>
            <person name="Nybo J.L."/>
            <person name="Vesth T.C."/>
            <person name="Theobald S."/>
            <person name="Frisvad J.C."/>
            <person name="Larsen T.O."/>
            <person name="Kjaerboelling I."/>
            <person name="Rothschild-Mancinelli K."/>
            <person name="Lyhne E.K."/>
            <person name="Kogle M.E."/>
            <person name="Barry K."/>
            <person name="Clum A."/>
            <person name="Na H."/>
            <person name="Ledsgaard L."/>
            <person name="Lin J."/>
            <person name="Lipzen A."/>
            <person name="Kuo A."/>
            <person name="Riley R."/>
            <person name="Mondo S."/>
            <person name="LaButti K."/>
            <person name="Haridas S."/>
            <person name="Pangalinan J."/>
            <person name="Salamov A.A."/>
            <person name="Simmons B.A."/>
            <person name="Magnuson J.K."/>
            <person name="Chen J."/>
            <person name="Drula E."/>
            <person name="Henrissat B."/>
            <person name="Wiebenga A."/>
            <person name="Lubbers R.J."/>
            <person name="Gomes A.C."/>
            <person name="Macurrencykelacurrency M.R."/>
            <person name="Stajich J."/>
            <person name="Grigoriev I.V."/>
            <person name="Mortensen U.H."/>
            <person name="De vries R.P."/>
            <person name="Baker S.E."/>
            <person name="Andersen M.R."/>
        </authorList>
    </citation>
    <scope>NUCLEOTIDE SEQUENCE [LARGE SCALE GENOMIC DNA]</scope>
    <source>
        <strain evidence="1 2">CBS 756.74</strain>
    </source>
</reference>
<evidence type="ECO:0000313" key="1">
    <source>
        <dbReference type="EMBL" id="KAL2861562.1"/>
    </source>
</evidence>
<gene>
    <name evidence="1" type="ORF">BJX68DRAFT_8257</name>
</gene>
<sequence length="127" mass="13993">MRCYWCFFCLDWECDGIFMVMTLVPATGLRPTAGLPILPSHGFGVILDWLVYPSPLHSLGCVFVSIYTCGIRTVNGVFTARLDEPSMAQTLIRIIPVVHTMRFFSCSTLALCKSARPISATMPAVGD</sequence>
<dbReference type="RefSeq" id="XP_070905652.1">
    <property type="nucleotide sequence ID" value="XM_071049822.1"/>
</dbReference>
<protein>
    <recommendedName>
        <fullName evidence="3">Secreted protein</fullName>
    </recommendedName>
</protein>
<name>A0ABR4LAJ5_9EURO</name>
<accession>A0ABR4LAJ5</accession>
<dbReference type="Proteomes" id="UP001610444">
    <property type="component" value="Unassembled WGS sequence"/>
</dbReference>
<proteinExistence type="predicted"/>